<keyword evidence="6" id="KW-0450">Lipoyl</keyword>
<dbReference type="SUPFAM" id="SSF52777">
    <property type="entry name" value="CoA-dependent acyltransferases"/>
    <property type="match status" value="1"/>
</dbReference>
<evidence type="ECO:0000256" key="8">
    <source>
        <dbReference type="ARBA" id="ARBA00025211"/>
    </source>
</evidence>
<feature type="non-terminal residue" evidence="15">
    <location>
        <position position="366"/>
    </location>
</feature>
<comment type="function">
    <text evidence="8">The pyruvate dehydrogenase complex catalyzes the overall conversion of pyruvate to acetyl-CoA and CO(2). It contains multiple copies of three enzymatic components: pyruvate dehydrogenase (E1), dihydrolipoamide acetyltransferase (E2) and lipoamide dehydrogenase (E3).</text>
</comment>
<feature type="domain" description="Lipoyl-binding" evidence="13">
    <location>
        <begin position="4"/>
        <end position="78"/>
    </location>
</feature>
<dbReference type="GO" id="GO:0031405">
    <property type="term" value="F:lipoic acid binding"/>
    <property type="evidence" value="ECO:0007669"/>
    <property type="project" value="TreeGrafter"/>
</dbReference>
<evidence type="ECO:0000256" key="5">
    <source>
        <dbReference type="ARBA" id="ARBA00022679"/>
    </source>
</evidence>
<feature type="region of interest" description="Disordered" evidence="12">
    <location>
        <begin position="83"/>
        <end position="143"/>
    </location>
</feature>
<dbReference type="InterPro" id="IPR003016">
    <property type="entry name" value="2-oxoA_DH_lipoyl-BS"/>
</dbReference>
<dbReference type="GO" id="GO:0006086">
    <property type="term" value="P:pyruvate decarboxylation to acetyl-CoA"/>
    <property type="evidence" value="ECO:0007669"/>
    <property type="project" value="TreeGrafter"/>
</dbReference>
<evidence type="ECO:0000256" key="9">
    <source>
        <dbReference type="ARBA" id="ARBA00029730"/>
    </source>
</evidence>
<evidence type="ECO:0000256" key="2">
    <source>
        <dbReference type="ARBA" id="ARBA00007317"/>
    </source>
</evidence>
<dbReference type="Gene3D" id="4.10.320.10">
    <property type="entry name" value="E3-binding domain"/>
    <property type="match status" value="1"/>
</dbReference>
<evidence type="ECO:0000256" key="3">
    <source>
        <dbReference type="ARBA" id="ARBA00013114"/>
    </source>
</evidence>
<dbReference type="Pfam" id="PF00364">
    <property type="entry name" value="Biotin_lipoyl"/>
    <property type="match status" value="1"/>
</dbReference>
<dbReference type="PROSITE" id="PS00189">
    <property type="entry name" value="LIPOYL"/>
    <property type="match status" value="1"/>
</dbReference>
<gene>
    <name evidence="15" type="ORF">METZ01_LOCUS228838</name>
</gene>
<evidence type="ECO:0000256" key="4">
    <source>
        <dbReference type="ARBA" id="ARBA00016300"/>
    </source>
</evidence>
<comment type="similarity">
    <text evidence="2">Belongs to the 2-oxoacid dehydrogenase family.</text>
</comment>
<dbReference type="PANTHER" id="PTHR43178">
    <property type="entry name" value="DIHYDROLIPOAMIDE ACETYLTRANSFERASE COMPONENT OF PYRUVATE DEHYDROGENASE COMPLEX"/>
    <property type="match status" value="1"/>
</dbReference>
<dbReference type="FunFam" id="2.40.50.100:FF:000009">
    <property type="entry name" value="Acetyltransferase component of pyruvate dehydrogenase complex"/>
    <property type="match status" value="1"/>
</dbReference>
<comment type="catalytic activity">
    <reaction evidence="11">
        <text>N(6)-[(R)-dihydrolipoyl]-L-lysyl-[protein] + acetyl-CoA = N(6)-[(R)-S(8)-acetyldihydrolipoyl]-L-lysyl-[protein] + CoA</text>
        <dbReference type="Rhea" id="RHEA:17017"/>
        <dbReference type="Rhea" id="RHEA-COMP:10475"/>
        <dbReference type="Rhea" id="RHEA-COMP:10478"/>
        <dbReference type="ChEBI" id="CHEBI:57287"/>
        <dbReference type="ChEBI" id="CHEBI:57288"/>
        <dbReference type="ChEBI" id="CHEBI:83100"/>
        <dbReference type="ChEBI" id="CHEBI:83111"/>
        <dbReference type="EC" id="2.3.1.12"/>
    </reaction>
</comment>
<dbReference type="EMBL" id="UINC01056217">
    <property type="protein sequence ID" value="SVB75984.1"/>
    <property type="molecule type" value="Genomic_DNA"/>
</dbReference>
<name>A0A382GME6_9ZZZZ</name>
<evidence type="ECO:0000256" key="11">
    <source>
        <dbReference type="ARBA" id="ARBA00048370"/>
    </source>
</evidence>
<feature type="domain" description="Peripheral subunit-binding (PSBD)" evidence="14">
    <location>
        <begin position="140"/>
        <end position="177"/>
    </location>
</feature>
<comment type="cofactor">
    <cofactor evidence="1">
        <name>(R)-lipoate</name>
        <dbReference type="ChEBI" id="CHEBI:83088"/>
    </cofactor>
</comment>
<evidence type="ECO:0000256" key="7">
    <source>
        <dbReference type="ARBA" id="ARBA00023315"/>
    </source>
</evidence>
<feature type="compositionally biased region" description="Pro residues" evidence="12">
    <location>
        <begin position="121"/>
        <end position="131"/>
    </location>
</feature>
<sequence length="366" mass="38644">VTTTREIAVPDIGDFESVDVIEVLVVPGDTIRAEDPLVTLESDKATMDVPAPFAGTISEIRVQAGDKVAQGSVLCMVEPANAPATRQTAEPVNNTPEADVSEQGATLQVADQVQPATQQSPQPPLSLPPPVERSGGALPHASPAVRGLARELGVDLSAVRGTGPKGRILKENVQQHVKAILKQPVETAPEAVASPGIPPPAQIDYSRWGPTETAPLSRIQKLSGPHLQRAWLNIPHVTHHDEADITDLDAFRRSLTSPTEDSTVRVTVLTFLVKAVAAGLSRFPRFNAALSPEGESLIYRKFFNVGIAVDTEDGLVVPVIRAVDSKGIMQIASEMDGLANRARGGNLKPDDLQGGCISISNLGGIG</sequence>
<protein>
    <recommendedName>
        <fullName evidence="4">Dihydrolipoyllysine-residue acetyltransferase component of pyruvate dehydrogenase complex</fullName>
        <ecNumber evidence="3">2.3.1.12</ecNumber>
    </recommendedName>
    <alternativeName>
        <fullName evidence="9">Dihydrolipoamide acetyltransferase component of pyruvate dehydrogenase complex</fullName>
    </alternativeName>
    <alternativeName>
        <fullName evidence="10">E2</fullName>
    </alternativeName>
</protein>
<dbReference type="InterPro" id="IPR000089">
    <property type="entry name" value="Biotin_lipoyl"/>
</dbReference>
<feature type="non-terminal residue" evidence="15">
    <location>
        <position position="1"/>
    </location>
</feature>
<evidence type="ECO:0000259" key="13">
    <source>
        <dbReference type="PROSITE" id="PS50968"/>
    </source>
</evidence>
<evidence type="ECO:0000256" key="6">
    <source>
        <dbReference type="ARBA" id="ARBA00022823"/>
    </source>
</evidence>
<dbReference type="Pfam" id="PF02817">
    <property type="entry name" value="E3_binding"/>
    <property type="match status" value="1"/>
</dbReference>
<dbReference type="InterPro" id="IPR001078">
    <property type="entry name" value="2-oxoacid_DH_actylTfrase"/>
</dbReference>
<feature type="compositionally biased region" description="Polar residues" evidence="12">
    <location>
        <begin position="84"/>
        <end position="96"/>
    </location>
</feature>
<organism evidence="15">
    <name type="scientific">marine metagenome</name>
    <dbReference type="NCBI Taxonomy" id="408172"/>
    <lineage>
        <taxon>unclassified sequences</taxon>
        <taxon>metagenomes</taxon>
        <taxon>ecological metagenomes</taxon>
    </lineage>
</organism>
<dbReference type="InterPro" id="IPR036625">
    <property type="entry name" value="E3-bd_dom_sf"/>
</dbReference>
<dbReference type="InterPro" id="IPR023213">
    <property type="entry name" value="CAT-like_dom_sf"/>
</dbReference>
<dbReference type="PROSITE" id="PS51826">
    <property type="entry name" value="PSBD"/>
    <property type="match status" value="1"/>
</dbReference>
<proteinExistence type="inferred from homology"/>
<evidence type="ECO:0000313" key="15">
    <source>
        <dbReference type="EMBL" id="SVB75984.1"/>
    </source>
</evidence>
<evidence type="ECO:0000256" key="1">
    <source>
        <dbReference type="ARBA" id="ARBA00001938"/>
    </source>
</evidence>
<dbReference type="GO" id="GO:0004742">
    <property type="term" value="F:dihydrolipoyllysine-residue acetyltransferase activity"/>
    <property type="evidence" value="ECO:0007669"/>
    <property type="project" value="UniProtKB-EC"/>
</dbReference>
<dbReference type="Gene3D" id="3.30.559.10">
    <property type="entry name" value="Chloramphenicol acetyltransferase-like domain"/>
    <property type="match status" value="1"/>
</dbReference>
<dbReference type="SUPFAM" id="SSF51230">
    <property type="entry name" value="Single hybrid motif"/>
    <property type="match status" value="1"/>
</dbReference>
<dbReference type="InterPro" id="IPR011053">
    <property type="entry name" value="Single_hybrid_motif"/>
</dbReference>
<dbReference type="Gene3D" id="2.40.50.100">
    <property type="match status" value="1"/>
</dbReference>
<dbReference type="Pfam" id="PF00198">
    <property type="entry name" value="2-oxoacid_dh"/>
    <property type="match status" value="1"/>
</dbReference>
<dbReference type="PANTHER" id="PTHR43178:SF2">
    <property type="entry name" value="DIHYDROLIPOYLLYSINE-RESIDUE ACETYLTRANSFERASE COMPONENT OF PYRUVATE DEHYDROGENASE COMPLEX"/>
    <property type="match status" value="1"/>
</dbReference>
<accession>A0A382GME6</accession>
<evidence type="ECO:0000256" key="12">
    <source>
        <dbReference type="SAM" id="MobiDB-lite"/>
    </source>
</evidence>
<dbReference type="GO" id="GO:0005737">
    <property type="term" value="C:cytoplasm"/>
    <property type="evidence" value="ECO:0007669"/>
    <property type="project" value="TreeGrafter"/>
</dbReference>
<keyword evidence="5" id="KW-0808">Transferase</keyword>
<keyword evidence="7" id="KW-0012">Acyltransferase</keyword>
<dbReference type="InterPro" id="IPR050743">
    <property type="entry name" value="2-oxoacid_DH_E2_comp"/>
</dbReference>
<dbReference type="SUPFAM" id="SSF47005">
    <property type="entry name" value="Peripheral subunit-binding domain of 2-oxo acid dehydrogenase complex"/>
    <property type="match status" value="1"/>
</dbReference>
<dbReference type="PROSITE" id="PS50968">
    <property type="entry name" value="BIOTINYL_LIPOYL"/>
    <property type="match status" value="1"/>
</dbReference>
<evidence type="ECO:0000259" key="14">
    <source>
        <dbReference type="PROSITE" id="PS51826"/>
    </source>
</evidence>
<evidence type="ECO:0000256" key="10">
    <source>
        <dbReference type="ARBA" id="ARBA00031531"/>
    </source>
</evidence>
<dbReference type="EC" id="2.3.1.12" evidence="3"/>
<dbReference type="AlphaFoldDB" id="A0A382GME6"/>
<dbReference type="CDD" id="cd06849">
    <property type="entry name" value="lipoyl_domain"/>
    <property type="match status" value="1"/>
</dbReference>
<dbReference type="InterPro" id="IPR004167">
    <property type="entry name" value="PSBD"/>
</dbReference>
<reference evidence="15" key="1">
    <citation type="submission" date="2018-05" db="EMBL/GenBank/DDBJ databases">
        <authorList>
            <person name="Lanie J.A."/>
            <person name="Ng W.-L."/>
            <person name="Kazmierczak K.M."/>
            <person name="Andrzejewski T.M."/>
            <person name="Davidsen T.M."/>
            <person name="Wayne K.J."/>
            <person name="Tettelin H."/>
            <person name="Glass J.I."/>
            <person name="Rusch D."/>
            <person name="Podicherti R."/>
            <person name="Tsui H.-C.T."/>
            <person name="Winkler M.E."/>
        </authorList>
    </citation>
    <scope>NUCLEOTIDE SEQUENCE</scope>
</reference>